<dbReference type="Proteomes" id="UP000001055">
    <property type="component" value="Unassembled WGS sequence"/>
</dbReference>
<evidence type="ECO:0000313" key="2">
    <source>
        <dbReference type="Proteomes" id="UP000001055"/>
    </source>
</evidence>
<proteinExistence type="predicted"/>
<evidence type="ECO:0000313" key="1">
    <source>
        <dbReference type="EMBL" id="EAT80049.1"/>
    </source>
</evidence>
<dbReference type="InParanoid" id="Q0U663"/>
<dbReference type="RefSeq" id="XP_001802971.1">
    <property type="nucleotide sequence ID" value="XM_001802919.1"/>
</dbReference>
<sequence length="82" mass="8852">MGDAYYNAALVVAASGAKDSREGLFVNERTISTVLQLPTKKIDHHPAASPLTEEPGRFEGVISRNVWSHLCHIASLEFATTG</sequence>
<dbReference type="AlphaFoldDB" id="Q0U663"/>
<name>Q0U663_PHANO</name>
<organism evidence="1 2">
    <name type="scientific">Phaeosphaeria nodorum (strain SN15 / ATCC MYA-4574 / FGSC 10173)</name>
    <name type="common">Glume blotch fungus</name>
    <name type="synonym">Parastagonospora nodorum</name>
    <dbReference type="NCBI Taxonomy" id="321614"/>
    <lineage>
        <taxon>Eukaryota</taxon>
        <taxon>Fungi</taxon>
        <taxon>Dikarya</taxon>
        <taxon>Ascomycota</taxon>
        <taxon>Pezizomycotina</taxon>
        <taxon>Dothideomycetes</taxon>
        <taxon>Pleosporomycetidae</taxon>
        <taxon>Pleosporales</taxon>
        <taxon>Pleosporineae</taxon>
        <taxon>Phaeosphaeriaceae</taxon>
        <taxon>Parastagonospora</taxon>
    </lineage>
</organism>
<protein>
    <submittedName>
        <fullName evidence="1">Uncharacterized protein</fullName>
    </submittedName>
</protein>
<gene>
    <name evidence="1" type="ORF">SNOG_12751</name>
</gene>
<accession>Q0U663</accession>
<reference evidence="2" key="1">
    <citation type="journal article" date="2007" name="Plant Cell">
        <title>Dothideomycete-plant interactions illuminated by genome sequencing and EST analysis of the wheat pathogen Stagonospora nodorum.</title>
        <authorList>
            <person name="Hane J.K."/>
            <person name="Lowe R.G."/>
            <person name="Solomon P.S."/>
            <person name="Tan K.C."/>
            <person name="Schoch C.L."/>
            <person name="Spatafora J.W."/>
            <person name="Crous P.W."/>
            <person name="Kodira C."/>
            <person name="Birren B.W."/>
            <person name="Galagan J.E."/>
            <person name="Torriani S.F."/>
            <person name="McDonald B.A."/>
            <person name="Oliver R.P."/>
        </authorList>
    </citation>
    <scope>NUCLEOTIDE SEQUENCE [LARGE SCALE GENOMIC DNA]</scope>
    <source>
        <strain evidence="2">SN15 / ATCC MYA-4574 / FGSC 10173</strain>
    </source>
</reference>
<dbReference type="KEGG" id="pno:SNOG_12751"/>
<dbReference type="EMBL" id="CH445347">
    <property type="protein sequence ID" value="EAT80049.1"/>
    <property type="molecule type" value="Genomic_DNA"/>
</dbReference>
<dbReference type="GeneID" id="5979882"/>